<dbReference type="OrthoDB" id="1278307at2759"/>
<evidence type="ECO:0000313" key="1">
    <source>
        <dbReference type="EMBL" id="CAD6272826.1"/>
    </source>
</evidence>
<dbReference type="Proteomes" id="UP000604825">
    <property type="component" value="Unassembled WGS sequence"/>
</dbReference>
<proteinExistence type="predicted"/>
<sequence>MAMGARFRCEEPRLRVYQNFKAIELERFVCSEVLEMPHQVELERTFRAIDVGLSALKQYLVVACSRASSAGFNTNSLPELLFANRFGAQSAERRPDISPQTAQV</sequence>
<protein>
    <submittedName>
        <fullName evidence="1">Uncharacterized protein</fullName>
    </submittedName>
</protein>
<reference evidence="1" key="1">
    <citation type="submission" date="2020-10" db="EMBL/GenBank/DDBJ databases">
        <authorList>
            <person name="Han B."/>
            <person name="Lu T."/>
            <person name="Zhao Q."/>
            <person name="Huang X."/>
            <person name="Zhao Y."/>
        </authorList>
    </citation>
    <scope>NUCLEOTIDE SEQUENCE</scope>
</reference>
<keyword evidence="2" id="KW-1185">Reference proteome</keyword>
<organism evidence="1 2">
    <name type="scientific">Miscanthus lutarioriparius</name>
    <dbReference type="NCBI Taxonomy" id="422564"/>
    <lineage>
        <taxon>Eukaryota</taxon>
        <taxon>Viridiplantae</taxon>
        <taxon>Streptophyta</taxon>
        <taxon>Embryophyta</taxon>
        <taxon>Tracheophyta</taxon>
        <taxon>Spermatophyta</taxon>
        <taxon>Magnoliopsida</taxon>
        <taxon>Liliopsida</taxon>
        <taxon>Poales</taxon>
        <taxon>Poaceae</taxon>
        <taxon>PACMAD clade</taxon>
        <taxon>Panicoideae</taxon>
        <taxon>Andropogonodae</taxon>
        <taxon>Andropogoneae</taxon>
        <taxon>Saccharinae</taxon>
        <taxon>Miscanthus</taxon>
    </lineage>
</organism>
<dbReference type="EMBL" id="CAJGYO010000016">
    <property type="protein sequence ID" value="CAD6272826.1"/>
    <property type="molecule type" value="Genomic_DNA"/>
</dbReference>
<comment type="caution">
    <text evidence="1">The sequence shown here is derived from an EMBL/GenBank/DDBJ whole genome shotgun (WGS) entry which is preliminary data.</text>
</comment>
<accession>A0A811RRY8</accession>
<dbReference type="AlphaFoldDB" id="A0A811RRY8"/>
<name>A0A811RRY8_9POAL</name>
<evidence type="ECO:0000313" key="2">
    <source>
        <dbReference type="Proteomes" id="UP000604825"/>
    </source>
</evidence>
<gene>
    <name evidence="1" type="ORF">NCGR_LOCUS56096</name>
</gene>